<keyword evidence="7" id="KW-0675">Receptor</keyword>
<evidence type="ECO:0000256" key="5">
    <source>
        <dbReference type="ARBA" id="ARBA00023040"/>
    </source>
</evidence>
<proteinExistence type="predicted"/>
<evidence type="ECO:0000256" key="7">
    <source>
        <dbReference type="ARBA" id="ARBA00023170"/>
    </source>
</evidence>
<dbReference type="PROSITE" id="PS00979">
    <property type="entry name" value="G_PROTEIN_RECEP_F3_1"/>
    <property type="match status" value="1"/>
</dbReference>
<comment type="subcellular location">
    <subcellularLocation>
        <location evidence="1">Cell membrane</location>
        <topology evidence="1">Multi-pass membrane protein</topology>
    </subcellularLocation>
</comment>
<evidence type="ECO:0000256" key="11">
    <source>
        <dbReference type="SAM" id="Phobius"/>
    </source>
</evidence>
<dbReference type="GO" id="GO:0004930">
    <property type="term" value="F:G protein-coupled receptor activity"/>
    <property type="evidence" value="ECO:0007669"/>
    <property type="project" value="UniProtKB-KW"/>
</dbReference>
<keyword evidence="2" id="KW-1003">Cell membrane</keyword>
<dbReference type="EMBL" id="CAJHNJ030000027">
    <property type="protein sequence ID" value="CAG9122780.1"/>
    <property type="molecule type" value="Genomic_DNA"/>
</dbReference>
<dbReference type="Proteomes" id="UP000653454">
    <property type="component" value="Unassembled WGS sequence"/>
</dbReference>
<dbReference type="InterPro" id="IPR050726">
    <property type="entry name" value="mGluR"/>
</dbReference>
<evidence type="ECO:0000256" key="4">
    <source>
        <dbReference type="ARBA" id="ARBA00022989"/>
    </source>
</evidence>
<dbReference type="Gene3D" id="3.40.50.2300">
    <property type="match status" value="2"/>
</dbReference>
<evidence type="ECO:0000256" key="3">
    <source>
        <dbReference type="ARBA" id="ARBA00022692"/>
    </source>
</evidence>
<feature type="signal peptide" evidence="12">
    <location>
        <begin position="1"/>
        <end position="28"/>
    </location>
</feature>
<evidence type="ECO:0000256" key="12">
    <source>
        <dbReference type="SAM" id="SignalP"/>
    </source>
</evidence>
<feature type="domain" description="G-protein coupled receptors family 3 profile" evidence="13">
    <location>
        <begin position="605"/>
        <end position="852"/>
    </location>
</feature>
<protein>
    <submittedName>
        <fullName evidence="14">(diamondback moth) hypothetical protein</fullName>
    </submittedName>
</protein>
<keyword evidence="6 11" id="KW-0472">Membrane</keyword>
<keyword evidence="15" id="KW-1185">Reference proteome</keyword>
<evidence type="ECO:0000256" key="6">
    <source>
        <dbReference type="ARBA" id="ARBA00023136"/>
    </source>
</evidence>
<dbReference type="PROSITE" id="PS50259">
    <property type="entry name" value="G_PROTEIN_RECEP_F3_4"/>
    <property type="match status" value="1"/>
</dbReference>
<keyword evidence="4 11" id="KW-1133">Transmembrane helix</keyword>
<dbReference type="Pfam" id="PF00003">
    <property type="entry name" value="7tm_3"/>
    <property type="match status" value="1"/>
</dbReference>
<feature type="transmembrane region" description="Helical" evidence="11">
    <location>
        <begin position="750"/>
        <end position="768"/>
    </location>
</feature>
<organism evidence="14 15">
    <name type="scientific">Plutella xylostella</name>
    <name type="common">Diamondback moth</name>
    <name type="synonym">Plutella maculipennis</name>
    <dbReference type="NCBI Taxonomy" id="51655"/>
    <lineage>
        <taxon>Eukaryota</taxon>
        <taxon>Metazoa</taxon>
        <taxon>Ecdysozoa</taxon>
        <taxon>Arthropoda</taxon>
        <taxon>Hexapoda</taxon>
        <taxon>Insecta</taxon>
        <taxon>Pterygota</taxon>
        <taxon>Neoptera</taxon>
        <taxon>Endopterygota</taxon>
        <taxon>Lepidoptera</taxon>
        <taxon>Glossata</taxon>
        <taxon>Ditrysia</taxon>
        <taxon>Yponomeutoidea</taxon>
        <taxon>Plutellidae</taxon>
        <taxon>Plutella</taxon>
    </lineage>
</organism>
<feature type="transmembrane region" description="Helical" evidence="11">
    <location>
        <begin position="780"/>
        <end position="800"/>
    </location>
</feature>
<dbReference type="GO" id="GO:0005886">
    <property type="term" value="C:plasma membrane"/>
    <property type="evidence" value="ECO:0007669"/>
    <property type="project" value="UniProtKB-SubCell"/>
</dbReference>
<dbReference type="InterPro" id="IPR017979">
    <property type="entry name" value="GPCR_3_CS"/>
</dbReference>
<dbReference type="FunFam" id="3.40.50.2300:FF:000145">
    <property type="entry name" value="Glutamate receptor, metabotropic"/>
    <property type="match status" value="1"/>
</dbReference>
<feature type="transmembrane region" description="Helical" evidence="11">
    <location>
        <begin position="812"/>
        <end position="835"/>
    </location>
</feature>
<feature type="chain" id="PRO_5035780535" evidence="12">
    <location>
        <begin position="29"/>
        <end position="1021"/>
    </location>
</feature>
<feature type="transmembrane region" description="Helical" evidence="11">
    <location>
        <begin position="664"/>
        <end position="681"/>
    </location>
</feature>
<evidence type="ECO:0000256" key="10">
    <source>
        <dbReference type="SAM" id="MobiDB-lite"/>
    </source>
</evidence>
<dbReference type="InterPro" id="IPR000337">
    <property type="entry name" value="GPCR_3"/>
</dbReference>
<accession>A0A8S4F2G8</accession>
<dbReference type="SUPFAM" id="SSF53822">
    <property type="entry name" value="Periplasmic binding protein-like I"/>
    <property type="match status" value="1"/>
</dbReference>
<evidence type="ECO:0000256" key="8">
    <source>
        <dbReference type="ARBA" id="ARBA00023180"/>
    </source>
</evidence>
<dbReference type="InterPro" id="IPR028082">
    <property type="entry name" value="Peripla_BP_I"/>
</dbReference>
<name>A0A8S4F2G8_PLUXY</name>
<evidence type="ECO:0000256" key="1">
    <source>
        <dbReference type="ARBA" id="ARBA00004651"/>
    </source>
</evidence>
<feature type="transmembrane region" description="Helical" evidence="11">
    <location>
        <begin position="632"/>
        <end position="652"/>
    </location>
</feature>
<evidence type="ECO:0000313" key="14">
    <source>
        <dbReference type="EMBL" id="CAG9122780.1"/>
    </source>
</evidence>
<dbReference type="InterPro" id="IPR001828">
    <property type="entry name" value="ANF_lig-bd_rcpt"/>
</dbReference>
<evidence type="ECO:0000256" key="9">
    <source>
        <dbReference type="ARBA" id="ARBA00023224"/>
    </source>
</evidence>
<gene>
    <name evidence="14" type="ORF">PLXY2_LOCUS7701</name>
</gene>
<sequence>MRQCRRDSGAGGMRALLVLAAAAVLAAARGAGAGRRAAAGGSARVAGDVRLGALFAVHGAPAAAAAGGAACGAVREHYGIQRVEATLQALQALAGGGLLPGLRLGAELRDSCWAPPTALRQTIDLVRDAIAPPAPPAAAPAGCDQGPAASEPLLGVLGPGASAAAAQVQNLLQLFAIPQVSYSATARELSDRARYATFFRVVPSDRHQARAAAALLAAHNWSYVHALHTDESYGQSGAAVFREEAARAGVCVARQEALRAAPAPAAVDALLARLAAARPASRVAVCWCEGRTARALLAGLARAGARLRLVATDGWADRGDVVAGLEAAARGSLTLRIRSPYLKHFDAYYHALRPDTNHRNPWFREFWEYKFNCSLEEIPPDGVRRCNGSESLAAGYRQEPKLALVVRGVLALAHALHAMREALCPPPPPARARRCAPPCCPSTCRSTSATWRPCASARPTAASWPSTATATRRPSELSEYDVMTLAGSAARGWRYERVGRWRGGALRLRGGAAAAARRAAGWAARCSAPCRAGQYPRGGRCCWTCVPCAPHAVTRAPPRAGCRACPPGSRPDATRTVCLPSPIEWGGGSGGLWARRGAAAAGGAGLAATAGAGAALWRHRATPVVKSASRELCALLVGCAALCHAAALAAAARPGAVGCALLRLAAPALGGVYASLLLRTARVARLVAGGPRPRLVSSRAAVLGWAALVAPGVLAAALAQWLWPAAPRVLHPTRARSVLACGGESAPAQLLPLAPALALLLACTALAVRTRRLPHNFNETRFLGAAAYATCVTWLAWAPLYAGAEAAARWPALGGAVSAAAGGALLLALGPRVWVCVCRPQRNTRAHFLTASIRCHLGKYRPDSSAPADSHASTKVIQRDVSVQTEGAAGAAGAGAARAGAACWAAGACARVTQRAGPRDTLTVTIALLHHTHTAPAPVAAPAPVPGPAAIAASATVAVPSVSQRVQPVQRGQLQHRQPEFLSAQRLTAAVAPRAASPRRSTQRPKDEQETKCITGITETR</sequence>
<dbReference type="InterPro" id="IPR038550">
    <property type="entry name" value="GPCR_3_9-Cys_sf"/>
</dbReference>
<keyword evidence="8" id="KW-0325">Glycoprotein</keyword>
<keyword evidence="3 11" id="KW-0812">Transmembrane</keyword>
<evidence type="ECO:0000256" key="2">
    <source>
        <dbReference type="ARBA" id="ARBA00022475"/>
    </source>
</evidence>
<feature type="region of interest" description="Disordered" evidence="10">
    <location>
        <begin position="988"/>
        <end position="1021"/>
    </location>
</feature>
<feature type="transmembrane region" description="Helical" evidence="11">
    <location>
        <begin position="598"/>
        <end position="617"/>
    </location>
</feature>
<reference evidence="14" key="1">
    <citation type="submission" date="2020-11" db="EMBL/GenBank/DDBJ databases">
        <authorList>
            <person name="Whiteford S."/>
        </authorList>
    </citation>
    <scope>NUCLEOTIDE SEQUENCE</scope>
</reference>
<dbReference type="PANTHER" id="PTHR24060">
    <property type="entry name" value="METABOTROPIC GLUTAMATE RECEPTOR"/>
    <property type="match status" value="1"/>
</dbReference>
<feature type="compositionally biased region" description="Low complexity" evidence="10">
    <location>
        <begin position="988"/>
        <end position="1000"/>
    </location>
</feature>
<feature type="transmembrane region" description="Helical" evidence="11">
    <location>
        <begin position="702"/>
        <end position="723"/>
    </location>
</feature>
<dbReference type="Gene3D" id="2.10.50.30">
    <property type="entry name" value="GPCR, family 3, nine cysteines domain"/>
    <property type="match status" value="1"/>
</dbReference>
<comment type="caution">
    <text evidence="14">The sequence shown here is derived from an EMBL/GenBank/DDBJ whole genome shotgun (WGS) entry which is preliminary data.</text>
</comment>
<keyword evidence="12" id="KW-0732">Signal</keyword>
<evidence type="ECO:0000259" key="13">
    <source>
        <dbReference type="PROSITE" id="PS50259"/>
    </source>
</evidence>
<dbReference type="Pfam" id="PF01094">
    <property type="entry name" value="ANF_receptor"/>
    <property type="match status" value="1"/>
</dbReference>
<dbReference type="AlphaFoldDB" id="A0A8S4F2G8"/>
<dbReference type="InterPro" id="IPR017978">
    <property type="entry name" value="GPCR_3_C"/>
</dbReference>
<keyword evidence="5" id="KW-0297">G-protein coupled receptor</keyword>
<evidence type="ECO:0000313" key="15">
    <source>
        <dbReference type="Proteomes" id="UP000653454"/>
    </source>
</evidence>
<dbReference type="PRINTS" id="PR00248">
    <property type="entry name" value="GPCRMGR"/>
</dbReference>
<keyword evidence="9" id="KW-0807">Transducer</keyword>